<dbReference type="OrthoDB" id="1748983at2759"/>
<protein>
    <recommendedName>
        <fullName evidence="3">Reverse transcriptase domain-containing protein</fullName>
    </recommendedName>
</protein>
<dbReference type="EMBL" id="CAEKKB010000001">
    <property type="protein sequence ID" value="CAB4294160.1"/>
    <property type="molecule type" value="Genomic_DNA"/>
</dbReference>
<reference evidence="2" key="1">
    <citation type="journal article" date="2020" name="Genome Biol.">
        <title>Gamete binning: chromosome-level and haplotype-resolved genome assembly enabled by high-throughput single-cell sequencing of gamete genomes.</title>
        <authorList>
            <person name="Campoy J.A."/>
            <person name="Sun H."/>
            <person name="Goel M."/>
            <person name="Jiao W.-B."/>
            <person name="Folz-Donahue K."/>
            <person name="Wang N."/>
            <person name="Rubio M."/>
            <person name="Liu C."/>
            <person name="Kukat C."/>
            <person name="Ruiz D."/>
            <person name="Huettel B."/>
            <person name="Schneeberger K."/>
        </authorList>
    </citation>
    <scope>NUCLEOTIDE SEQUENCE [LARGE SCALE GENOMIC DNA]</scope>
    <source>
        <strain evidence="2">cv. Rojo Pasion</strain>
    </source>
</reference>
<dbReference type="Proteomes" id="UP000507245">
    <property type="component" value="Unassembled WGS sequence"/>
</dbReference>
<keyword evidence="2" id="KW-1185">Reference proteome</keyword>
<name>A0A6J5VXV2_PRUAR</name>
<evidence type="ECO:0000313" key="1">
    <source>
        <dbReference type="EMBL" id="CAB4294160.1"/>
    </source>
</evidence>
<accession>A0A6J5VXV2</accession>
<evidence type="ECO:0008006" key="3">
    <source>
        <dbReference type="Google" id="ProtNLM"/>
    </source>
</evidence>
<organism evidence="1 2">
    <name type="scientific">Prunus armeniaca</name>
    <name type="common">Apricot</name>
    <name type="synonym">Armeniaca vulgaris</name>
    <dbReference type="NCBI Taxonomy" id="36596"/>
    <lineage>
        <taxon>Eukaryota</taxon>
        <taxon>Viridiplantae</taxon>
        <taxon>Streptophyta</taxon>
        <taxon>Embryophyta</taxon>
        <taxon>Tracheophyta</taxon>
        <taxon>Spermatophyta</taxon>
        <taxon>Magnoliopsida</taxon>
        <taxon>eudicotyledons</taxon>
        <taxon>Gunneridae</taxon>
        <taxon>Pentapetalae</taxon>
        <taxon>rosids</taxon>
        <taxon>fabids</taxon>
        <taxon>Rosales</taxon>
        <taxon>Rosaceae</taxon>
        <taxon>Amygdaloideae</taxon>
        <taxon>Amygdaleae</taxon>
        <taxon>Prunus</taxon>
    </lineage>
</organism>
<evidence type="ECO:0000313" key="2">
    <source>
        <dbReference type="Proteomes" id="UP000507245"/>
    </source>
</evidence>
<dbReference type="AlphaFoldDB" id="A0A6J5VXV2"/>
<gene>
    <name evidence="1" type="ORF">ORAREDHAP_LOCUS4113</name>
</gene>
<sequence>MMEKLGFDSRFRGWIMECVTIVSYSVLINGELSGHIIPSRSLRQEDPLSLFFFLIRVEGLKALIRR</sequence>
<proteinExistence type="predicted"/>